<name>A0A816IBK6_BRANA</name>
<accession>A0A816IBK6</accession>
<dbReference type="Proteomes" id="UP001295469">
    <property type="component" value="Chromosome C03"/>
</dbReference>
<dbReference type="EMBL" id="HG994367">
    <property type="protein sequence ID" value="CAF1708068.1"/>
    <property type="molecule type" value="Genomic_DNA"/>
</dbReference>
<organism evidence="2">
    <name type="scientific">Brassica napus</name>
    <name type="common">Rape</name>
    <dbReference type="NCBI Taxonomy" id="3708"/>
    <lineage>
        <taxon>Eukaryota</taxon>
        <taxon>Viridiplantae</taxon>
        <taxon>Streptophyta</taxon>
        <taxon>Embryophyta</taxon>
        <taxon>Tracheophyta</taxon>
        <taxon>Spermatophyta</taxon>
        <taxon>Magnoliopsida</taxon>
        <taxon>eudicotyledons</taxon>
        <taxon>Gunneridae</taxon>
        <taxon>Pentapetalae</taxon>
        <taxon>rosids</taxon>
        <taxon>malvids</taxon>
        <taxon>Brassicales</taxon>
        <taxon>Brassicaceae</taxon>
        <taxon>Brassiceae</taxon>
        <taxon>Brassica</taxon>
    </lineage>
</organism>
<dbReference type="AlphaFoldDB" id="A0A816IBK6"/>
<sequence length="94" mass="10333">NDLFRGGVTKADVERMREKAKTAGKKKGLPKKDKDPPVCMEDESRITSIVNAILRPELNRIDGDIADVVSSLKEVSAESVGYEKKVIAIVEGMF</sequence>
<evidence type="ECO:0000313" key="2">
    <source>
        <dbReference type="EMBL" id="CAF1708068.1"/>
    </source>
</evidence>
<proteinExistence type="predicted"/>
<protein>
    <submittedName>
        <fullName evidence="2">(rape) hypothetical protein</fullName>
    </submittedName>
</protein>
<feature type="non-terminal residue" evidence="2">
    <location>
        <position position="1"/>
    </location>
</feature>
<gene>
    <name evidence="2" type="ORF">DARMORV10_C03P66810.1</name>
</gene>
<evidence type="ECO:0000256" key="1">
    <source>
        <dbReference type="SAM" id="MobiDB-lite"/>
    </source>
</evidence>
<feature type="region of interest" description="Disordered" evidence="1">
    <location>
        <begin position="18"/>
        <end position="38"/>
    </location>
</feature>
<reference evidence="2" key="1">
    <citation type="submission" date="2021-01" db="EMBL/GenBank/DDBJ databases">
        <authorList>
            <consortium name="Genoscope - CEA"/>
            <person name="William W."/>
        </authorList>
    </citation>
    <scope>NUCLEOTIDE SEQUENCE</scope>
</reference>